<evidence type="ECO:0000313" key="3">
    <source>
        <dbReference type="Proteomes" id="UP000770717"/>
    </source>
</evidence>
<reference evidence="2" key="1">
    <citation type="thesis" date="2020" institute="ProQuest LLC" country="789 East Eisenhower Parkway, Ann Arbor, MI, USA">
        <title>Comparative Genomics and Chromosome Evolution.</title>
        <authorList>
            <person name="Mudd A.B."/>
        </authorList>
    </citation>
    <scope>NUCLEOTIDE SEQUENCE</scope>
    <source>
        <strain evidence="2">HN-11 Male</strain>
        <tissue evidence="2">Kidney and liver</tissue>
    </source>
</reference>
<proteinExistence type="predicted"/>
<sequence length="141" mass="16160">METAMRYRTQGSLPISSQHKAQYLPKIKEEPSPISRGKAKPEAPLPQSQANKDQREKQSIPKIPTVPTPEPEPRRFKIPAHDPSKAVIETSPYYVYYKISTTNDAKQAKSRDLKSVLTELTIVDEELPKTAKYRHFKSYEH</sequence>
<accession>A0A8J6EDF7</accession>
<dbReference type="EMBL" id="WNTK01001634">
    <property type="protein sequence ID" value="KAG9467081.1"/>
    <property type="molecule type" value="Genomic_DNA"/>
</dbReference>
<evidence type="ECO:0000313" key="2">
    <source>
        <dbReference type="EMBL" id="KAG9467081.1"/>
    </source>
</evidence>
<dbReference type="Proteomes" id="UP000770717">
    <property type="component" value="Unassembled WGS sequence"/>
</dbReference>
<gene>
    <name evidence="2" type="ORF">GDO78_015660</name>
</gene>
<dbReference type="OrthoDB" id="10490714at2759"/>
<dbReference type="EMBL" id="WNTK01001634">
    <property type="protein sequence ID" value="KAG9467082.1"/>
    <property type="molecule type" value="Genomic_DNA"/>
</dbReference>
<keyword evidence="3" id="KW-1185">Reference proteome</keyword>
<dbReference type="AlphaFoldDB" id="A0A8J6EDF7"/>
<comment type="caution">
    <text evidence="2">The sequence shown here is derived from an EMBL/GenBank/DDBJ whole genome shotgun (WGS) entry which is preliminary data.</text>
</comment>
<feature type="compositionally biased region" description="Basic and acidic residues" evidence="1">
    <location>
        <begin position="71"/>
        <end position="83"/>
    </location>
</feature>
<organism evidence="2 3">
    <name type="scientific">Eleutherodactylus coqui</name>
    <name type="common">Puerto Rican coqui</name>
    <dbReference type="NCBI Taxonomy" id="57060"/>
    <lineage>
        <taxon>Eukaryota</taxon>
        <taxon>Metazoa</taxon>
        <taxon>Chordata</taxon>
        <taxon>Craniata</taxon>
        <taxon>Vertebrata</taxon>
        <taxon>Euteleostomi</taxon>
        <taxon>Amphibia</taxon>
        <taxon>Batrachia</taxon>
        <taxon>Anura</taxon>
        <taxon>Neobatrachia</taxon>
        <taxon>Hyloidea</taxon>
        <taxon>Eleutherodactylidae</taxon>
        <taxon>Eleutherodactylinae</taxon>
        <taxon>Eleutherodactylus</taxon>
        <taxon>Eleutherodactylus</taxon>
    </lineage>
</organism>
<feature type="region of interest" description="Disordered" evidence="1">
    <location>
        <begin position="1"/>
        <end position="83"/>
    </location>
</feature>
<feature type="compositionally biased region" description="Polar residues" evidence="1">
    <location>
        <begin position="9"/>
        <end position="20"/>
    </location>
</feature>
<evidence type="ECO:0000256" key="1">
    <source>
        <dbReference type="SAM" id="MobiDB-lite"/>
    </source>
</evidence>
<protein>
    <submittedName>
        <fullName evidence="2">Uncharacterized protein</fullName>
    </submittedName>
</protein>
<name>A0A8J6EDF7_ELECQ</name>